<keyword evidence="1" id="KW-0472">Membrane</keyword>
<reference evidence="4" key="1">
    <citation type="journal article" date="2019" name="Int. J. Syst. Evol. Microbiol.">
        <title>The Global Catalogue of Microorganisms (GCM) 10K type strain sequencing project: providing services to taxonomists for standard genome sequencing and annotation.</title>
        <authorList>
            <consortium name="The Broad Institute Genomics Platform"/>
            <consortium name="The Broad Institute Genome Sequencing Center for Infectious Disease"/>
            <person name="Wu L."/>
            <person name="Ma J."/>
        </authorList>
    </citation>
    <scope>NUCLEOTIDE SEQUENCE [LARGE SCALE GENOMIC DNA]</scope>
    <source>
        <strain evidence="4">JCM 12607</strain>
    </source>
</reference>
<proteinExistence type="predicted"/>
<evidence type="ECO:0000313" key="3">
    <source>
        <dbReference type="EMBL" id="MFD0628258.1"/>
    </source>
</evidence>
<sequence>MTSLTPLYQLAADRKSAEVTDWSARISWVVGLIVLIAFVYWLMRQGWKWRGSLQSDLPELAATPEGHADGEKLLTLTGRYHASTTAGQWLDRIVAHGLGTRSRVELTLTEQGLDVVRPGAADFFVPAAALREARLDKGIAGKVLPEGGLLIITWAHGDKLIDSGFRSDHSAEHPAWVEAINQLTSTTEGTAR</sequence>
<gene>
    <name evidence="3" type="ORF">ACFQ2K_42180</name>
</gene>
<organism evidence="3 4">
    <name type="scientific">Streptomyces sanglieri</name>
    <dbReference type="NCBI Taxonomy" id="193460"/>
    <lineage>
        <taxon>Bacteria</taxon>
        <taxon>Bacillati</taxon>
        <taxon>Actinomycetota</taxon>
        <taxon>Actinomycetes</taxon>
        <taxon>Kitasatosporales</taxon>
        <taxon>Streptomycetaceae</taxon>
        <taxon>Streptomyces</taxon>
    </lineage>
</organism>
<dbReference type="Pfam" id="PF25362">
    <property type="entry name" value="bPH_11"/>
    <property type="match status" value="1"/>
</dbReference>
<dbReference type="EMBL" id="JBHTGL010000008">
    <property type="protein sequence ID" value="MFD0628258.1"/>
    <property type="molecule type" value="Genomic_DNA"/>
</dbReference>
<protein>
    <recommendedName>
        <fullName evidence="2">PH domain-containing protein</fullName>
    </recommendedName>
</protein>
<evidence type="ECO:0000313" key="4">
    <source>
        <dbReference type="Proteomes" id="UP001596915"/>
    </source>
</evidence>
<keyword evidence="1" id="KW-0812">Transmembrane</keyword>
<dbReference type="InterPro" id="IPR057446">
    <property type="entry name" value="PH_bac"/>
</dbReference>
<accession>A0ABW2X5G9</accession>
<evidence type="ECO:0000256" key="1">
    <source>
        <dbReference type="SAM" id="Phobius"/>
    </source>
</evidence>
<comment type="caution">
    <text evidence="3">The sequence shown here is derived from an EMBL/GenBank/DDBJ whole genome shotgun (WGS) entry which is preliminary data.</text>
</comment>
<keyword evidence="1" id="KW-1133">Transmembrane helix</keyword>
<feature type="domain" description="PH" evidence="2">
    <location>
        <begin position="58"/>
        <end position="180"/>
    </location>
</feature>
<feature type="transmembrane region" description="Helical" evidence="1">
    <location>
        <begin position="26"/>
        <end position="43"/>
    </location>
</feature>
<dbReference type="Proteomes" id="UP001596915">
    <property type="component" value="Unassembled WGS sequence"/>
</dbReference>
<keyword evidence="4" id="KW-1185">Reference proteome</keyword>
<evidence type="ECO:0000259" key="2">
    <source>
        <dbReference type="Pfam" id="PF25362"/>
    </source>
</evidence>
<name>A0ABW2X5G9_9ACTN</name>